<proteinExistence type="predicted"/>
<reference evidence="1 2" key="2">
    <citation type="journal article" date="2013" name="Plant Cell Physiol.">
        <title>Rice Annotation Project Database (RAP-DB): an integrative and interactive database for rice genomics.</title>
        <authorList>
            <person name="Sakai H."/>
            <person name="Lee S.S."/>
            <person name="Tanaka T."/>
            <person name="Numa H."/>
            <person name="Kim J."/>
            <person name="Kawahara Y."/>
            <person name="Wakimoto H."/>
            <person name="Yang C.C."/>
            <person name="Iwamoto M."/>
            <person name="Abe T."/>
            <person name="Yamada Y."/>
            <person name="Muto A."/>
            <person name="Inokuchi H."/>
            <person name="Ikemura T."/>
            <person name="Matsumoto T."/>
            <person name="Sasaki T."/>
            <person name="Itoh T."/>
        </authorList>
    </citation>
    <scope>NUCLEOTIDE SEQUENCE [LARGE SCALE GENOMIC DNA]</scope>
    <source>
        <strain evidence="2">cv. Nipponbare</strain>
    </source>
</reference>
<dbReference type="Gramene" id="Os01t0128250-01">
    <property type="protein sequence ID" value="Os01t0128250-01"/>
    <property type="gene ID" value="Os01g0128250"/>
</dbReference>
<sequence>MVLPPSSSSKPTCSGWCTSPTKWARNIRLSVRLSGLSISACVWMFRDHRISVLPAESEHYLALCFADKLT</sequence>
<evidence type="ECO:0000313" key="1">
    <source>
        <dbReference type="EMBL" id="BAS70194.1"/>
    </source>
</evidence>
<gene>
    <name evidence="1" type="ordered locus">Os01g0128250</name>
    <name evidence="1" type="ORF">OSNPB_010128250</name>
</gene>
<keyword evidence="2" id="KW-1185">Reference proteome</keyword>
<protein>
    <submittedName>
        <fullName evidence="1">Os01g0128250 protein</fullName>
    </submittedName>
</protein>
<dbReference type="InParanoid" id="A0A0P0UXU0"/>
<dbReference type="PaxDb" id="39947-A0A0P0UXU0"/>
<evidence type="ECO:0000313" key="2">
    <source>
        <dbReference type="Proteomes" id="UP000059680"/>
    </source>
</evidence>
<reference evidence="2" key="1">
    <citation type="journal article" date="2005" name="Nature">
        <title>The map-based sequence of the rice genome.</title>
        <authorList>
            <consortium name="International rice genome sequencing project (IRGSP)"/>
            <person name="Matsumoto T."/>
            <person name="Wu J."/>
            <person name="Kanamori H."/>
            <person name="Katayose Y."/>
            <person name="Fujisawa M."/>
            <person name="Namiki N."/>
            <person name="Mizuno H."/>
            <person name="Yamamoto K."/>
            <person name="Antonio B.A."/>
            <person name="Baba T."/>
            <person name="Sakata K."/>
            <person name="Nagamura Y."/>
            <person name="Aoki H."/>
            <person name="Arikawa K."/>
            <person name="Arita K."/>
            <person name="Bito T."/>
            <person name="Chiden Y."/>
            <person name="Fujitsuka N."/>
            <person name="Fukunaka R."/>
            <person name="Hamada M."/>
            <person name="Harada C."/>
            <person name="Hayashi A."/>
            <person name="Hijishita S."/>
            <person name="Honda M."/>
            <person name="Hosokawa S."/>
            <person name="Ichikawa Y."/>
            <person name="Idonuma A."/>
            <person name="Iijima M."/>
            <person name="Ikeda M."/>
            <person name="Ikeno M."/>
            <person name="Ito K."/>
            <person name="Ito S."/>
            <person name="Ito T."/>
            <person name="Ito Y."/>
            <person name="Ito Y."/>
            <person name="Iwabuchi A."/>
            <person name="Kamiya K."/>
            <person name="Karasawa W."/>
            <person name="Kurita K."/>
            <person name="Katagiri S."/>
            <person name="Kikuta A."/>
            <person name="Kobayashi H."/>
            <person name="Kobayashi N."/>
            <person name="Machita K."/>
            <person name="Maehara T."/>
            <person name="Masukawa M."/>
            <person name="Mizubayashi T."/>
            <person name="Mukai Y."/>
            <person name="Nagasaki H."/>
            <person name="Nagata Y."/>
            <person name="Naito S."/>
            <person name="Nakashima M."/>
            <person name="Nakama Y."/>
            <person name="Nakamichi Y."/>
            <person name="Nakamura M."/>
            <person name="Meguro A."/>
            <person name="Negishi M."/>
            <person name="Ohta I."/>
            <person name="Ohta T."/>
            <person name="Okamoto M."/>
            <person name="Ono N."/>
            <person name="Saji S."/>
            <person name="Sakaguchi M."/>
            <person name="Sakai K."/>
            <person name="Shibata M."/>
            <person name="Shimokawa T."/>
            <person name="Song J."/>
            <person name="Takazaki Y."/>
            <person name="Terasawa K."/>
            <person name="Tsugane M."/>
            <person name="Tsuji K."/>
            <person name="Ueda S."/>
            <person name="Waki K."/>
            <person name="Yamagata H."/>
            <person name="Yamamoto M."/>
            <person name="Yamamoto S."/>
            <person name="Yamane H."/>
            <person name="Yoshiki S."/>
            <person name="Yoshihara R."/>
            <person name="Yukawa K."/>
            <person name="Zhong H."/>
            <person name="Yano M."/>
            <person name="Yuan Q."/>
            <person name="Ouyang S."/>
            <person name="Liu J."/>
            <person name="Jones K.M."/>
            <person name="Gansberger K."/>
            <person name="Moffat K."/>
            <person name="Hill J."/>
            <person name="Bera J."/>
            <person name="Fadrosh D."/>
            <person name="Jin S."/>
            <person name="Johri S."/>
            <person name="Kim M."/>
            <person name="Overton L."/>
            <person name="Reardon M."/>
            <person name="Tsitrin T."/>
            <person name="Vuong H."/>
            <person name="Weaver B."/>
            <person name="Ciecko A."/>
            <person name="Tallon L."/>
            <person name="Jackson J."/>
            <person name="Pai G."/>
            <person name="Aken S.V."/>
            <person name="Utterback T."/>
            <person name="Reidmuller S."/>
            <person name="Feldblyum T."/>
            <person name="Hsiao J."/>
            <person name="Zismann V."/>
            <person name="Iobst S."/>
            <person name="de Vazeille A.R."/>
            <person name="Buell C.R."/>
            <person name="Ying K."/>
            <person name="Li Y."/>
            <person name="Lu T."/>
            <person name="Huang Y."/>
            <person name="Zhao Q."/>
            <person name="Feng Q."/>
            <person name="Zhang L."/>
            <person name="Zhu J."/>
            <person name="Weng Q."/>
            <person name="Mu J."/>
            <person name="Lu Y."/>
            <person name="Fan D."/>
            <person name="Liu Y."/>
            <person name="Guan J."/>
            <person name="Zhang Y."/>
            <person name="Yu S."/>
            <person name="Liu X."/>
            <person name="Zhang Y."/>
            <person name="Hong G."/>
            <person name="Han B."/>
            <person name="Choisne N."/>
            <person name="Demange N."/>
            <person name="Orjeda G."/>
            <person name="Samain S."/>
            <person name="Cattolico L."/>
            <person name="Pelletier E."/>
            <person name="Couloux A."/>
            <person name="Segurens B."/>
            <person name="Wincker P."/>
            <person name="D'Hont A."/>
            <person name="Scarpelli C."/>
            <person name="Weissenbach J."/>
            <person name="Salanoubat M."/>
            <person name="Quetier F."/>
            <person name="Yu Y."/>
            <person name="Kim H.R."/>
            <person name="Rambo T."/>
            <person name="Currie J."/>
            <person name="Collura K."/>
            <person name="Luo M."/>
            <person name="Yang T."/>
            <person name="Ammiraju J.S.S."/>
            <person name="Engler F."/>
            <person name="Soderlund C."/>
            <person name="Wing R.A."/>
            <person name="Palmer L.E."/>
            <person name="de la Bastide M."/>
            <person name="Spiegel L."/>
            <person name="Nascimento L."/>
            <person name="Zutavern T."/>
            <person name="O'Shaughnessy A."/>
            <person name="Dike S."/>
            <person name="Dedhia N."/>
            <person name="Preston R."/>
            <person name="Balija V."/>
            <person name="McCombie W.R."/>
            <person name="Chow T."/>
            <person name="Chen H."/>
            <person name="Chung M."/>
            <person name="Chen C."/>
            <person name="Shaw J."/>
            <person name="Wu H."/>
            <person name="Hsiao K."/>
            <person name="Chao Y."/>
            <person name="Chu M."/>
            <person name="Cheng C."/>
            <person name="Hour A."/>
            <person name="Lee P."/>
            <person name="Lin S."/>
            <person name="Lin Y."/>
            <person name="Liou J."/>
            <person name="Liu S."/>
            <person name="Hsing Y."/>
            <person name="Raghuvanshi S."/>
            <person name="Mohanty A."/>
            <person name="Bharti A.K."/>
            <person name="Gaur A."/>
            <person name="Gupta V."/>
            <person name="Kumar D."/>
            <person name="Ravi V."/>
            <person name="Vij S."/>
            <person name="Kapur A."/>
            <person name="Khurana P."/>
            <person name="Khurana P."/>
            <person name="Khurana J.P."/>
            <person name="Tyagi A.K."/>
            <person name="Gaikwad K."/>
            <person name="Singh A."/>
            <person name="Dalal V."/>
            <person name="Srivastava S."/>
            <person name="Dixit A."/>
            <person name="Pal A.K."/>
            <person name="Ghazi I.A."/>
            <person name="Yadav M."/>
            <person name="Pandit A."/>
            <person name="Bhargava A."/>
            <person name="Sureshbabu K."/>
            <person name="Batra K."/>
            <person name="Sharma T.R."/>
            <person name="Mohapatra T."/>
            <person name="Singh N.K."/>
            <person name="Messing J."/>
            <person name="Nelson A.B."/>
            <person name="Fuks G."/>
            <person name="Kavchok S."/>
            <person name="Keizer G."/>
            <person name="Linton E."/>
            <person name="Llaca V."/>
            <person name="Song R."/>
            <person name="Tanyolac B."/>
            <person name="Young S."/>
            <person name="Ho-Il K."/>
            <person name="Hahn J.H."/>
            <person name="Sangsakoo G."/>
            <person name="Vanavichit A."/>
            <person name="de Mattos Luiz.A.T."/>
            <person name="Zimmer P.D."/>
            <person name="Malone G."/>
            <person name="Dellagostin O."/>
            <person name="de Oliveira A.C."/>
            <person name="Bevan M."/>
            <person name="Bancroft I."/>
            <person name="Minx P."/>
            <person name="Cordum H."/>
            <person name="Wilson R."/>
            <person name="Cheng Z."/>
            <person name="Jin W."/>
            <person name="Jiang J."/>
            <person name="Leong S.A."/>
            <person name="Iwama H."/>
            <person name="Gojobori T."/>
            <person name="Itoh T."/>
            <person name="Niimura Y."/>
            <person name="Fujii Y."/>
            <person name="Habara T."/>
            <person name="Sakai H."/>
            <person name="Sato Y."/>
            <person name="Wilson G."/>
            <person name="Kumar K."/>
            <person name="McCouch S."/>
            <person name="Juretic N."/>
            <person name="Hoen D."/>
            <person name="Wright S."/>
            <person name="Bruskiewich R."/>
            <person name="Bureau T."/>
            <person name="Miyao A."/>
            <person name="Hirochika H."/>
            <person name="Nishikawa T."/>
            <person name="Kadowaki K."/>
            <person name="Sugiura M."/>
            <person name="Burr B."/>
            <person name="Sasaki T."/>
        </authorList>
    </citation>
    <scope>NUCLEOTIDE SEQUENCE [LARGE SCALE GENOMIC DNA]</scope>
    <source>
        <strain evidence="2">cv. Nipponbare</strain>
    </source>
</reference>
<dbReference type="EMBL" id="AP014957">
    <property type="protein sequence ID" value="BAS70194.1"/>
    <property type="molecule type" value="Genomic_DNA"/>
</dbReference>
<accession>A0A0P0UXU0</accession>
<organism evidence="1 2">
    <name type="scientific">Oryza sativa subsp. japonica</name>
    <name type="common">Rice</name>
    <dbReference type="NCBI Taxonomy" id="39947"/>
    <lineage>
        <taxon>Eukaryota</taxon>
        <taxon>Viridiplantae</taxon>
        <taxon>Streptophyta</taxon>
        <taxon>Embryophyta</taxon>
        <taxon>Tracheophyta</taxon>
        <taxon>Spermatophyta</taxon>
        <taxon>Magnoliopsida</taxon>
        <taxon>Liliopsida</taxon>
        <taxon>Poales</taxon>
        <taxon>Poaceae</taxon>
        <taxon>BOP clade</taxon>
        <taxon>Oryzoideae</taxon>
        <taxon>Oryzeae</taxon>
        <taxon>Oryzinae</taxon>
        <taxon>Oryza</taxon>
        <taxon>Oryza sativa</taxon>
    </lineage>
</organism>
<dbReference type="AlphaFoldDB" id="A0A0P0UXU0"/>
<dbReference type="Proteomes" id="UP000059680">
    <property type="component" value="Chromosome 1"/>
</dbReference>
<name>A0A0P0UXU0_ORYSJ</name>
<reference evidence="1 2" key="3">
    <citation type="journal article" date="2013" name="Rice">
        <title>Improvement of the Oryza sativa Nipponbare reference genome using next generation sequence and optical map data.</title>
        <authorList>
            <person name="Kawahara Y."/>
            <person name="de la Bastide M."/>
            <person name="Hamilton J.P."/>
            <person name="Kanamori H."/>
            <person name="McCombie W.R."/>
            <person name="Ouyang S."/>
            <person name="Schwartz D.C."/>
            <person name="Tanaka T."/>
            <person name="Wu J."/>
            <person name="Zhou S."/>
            <person name="Childs K.L."/>
            <person name="Davidson R.M."/>
            <person name="Lin H."/>
            <person name="Quesada-Ocampo L."/>
            <person name="Vaillancourt B."/>
            <person name="Sakai H."/>
            <person name="Lee S.S."/>
            <person name="Kim J."/>
            <person name="Numa H."/>
            <person name="Itoh T."/>
            <person name="Buell C.R."/>
            <person name="Matsumoto T."/>
        </authorList>
    </citation>
    <scope>NUCLEOTIDE SEQUENCE [LARGE SCALE GENOMIC DNA]</scope>
    <source>
        <strain evidence="2">cv. Nipponbare</strain>
    </source>
</reference>